<dbReference type="SUPFAM" id="SSF53474">
    <property type="entry name" value="alpha/beta-Hydrolases"/>
    <property type="match status" value="1"/>
</dbReference>
<evidence type="ECO:0000313" key="3">
    <source>
        <dbReference type="EMBL" id="EJK60492.1"/>
    </source>
</evidence>
<feature type="region of interest" description="Disordered" evidence="1">
    <location>
        <begin position="304"/>
        <end position="327"/>
    </location>
</feature>
<evidence type="ECO:0000256" key="1">
    <source>
        <dbReference type="SAM" id="MobiDB-lite"/>
    </source>
</evidence>
<feature type="region of interest" description="Disordered" evidence="1">
    <location>
        <begin position="345"/>
        <end position="368"/>
    </location>
</feature>
<dbReference type="OMA" id="IAQVFYK"/>
<proteinExistence type="predicted"/>
<dbReference type="Proteomes" id="UP000266841">
    <property type="component" value="Unassembled WGS sequence"/>
</dbReference>
<evidence type="ECO:0000259" key="2">
    <source>
        <dbReference type="Pfam" id="PF12146"/>
    </source>
</evidence>
<dbReference type="Pfam" id="PF12146">
    <property type="entry name" value="Hydrolase_4"/>
    <property type="match status" value="1"/>
</dbReference>
<protein>
    <recommendedName>
        <fullName evidence="2">Serine aminopeptidase S33 domain-containing protein</fullName>
    </recommendedName>
</protein>
<dbReference type="Gene3D" id="3.40.50.1820">
    <property type="entry name" value="alpha/beta hydrolase"/>
    <property type="match status" value="1"/>
</dbReference>
<dbReference type="OrthoDB" id="10249433at2759"/>
<dbReference type="eggNOG" id="KOG4391">
    <property type="taxonomic scope" value="Eukaryota"/>
</dbReference>
<dbReference type="AlphaFoldDB" id="K0SQ39"/>
<evidence type="ECO:0000313" key="4">
    <source>
        <dbReference type="Proteomes" id="UP000266841"/>
    </source>
</evidence>
<keyword evidence="4" id="KW-1185">Reference proteome</keyword>
<feature type="non-terminal residue" evidence="3">
    <location>
        <position position="1"/>
    </location>
</feature>
<dbReference type="PANTHER" id="PTHR12277">
    <property type="entry name" value="ALPHA/BETA HYDROLASE DOMAIN-CONTAINING PROTEIN"/>
    <property type="match status" value="1"/>
</dbReference>
<gene>
    <name evidence="3" type="ORF">THAOC_19146</name>
</gene>
<dbReference type="EMBL" id="AGNL01021026">
    <property type="protein sequence ID" value="EJK60492.1"/>
    <property type="molecule type" value="Genomic_DNA"/>
</dbReference>
<feature type="domain" description="Serine aminopeptidase S33" evidence="2">
    <location>
        <begin position="81"/>
        <end position="213"/>
    </location>
</feature>
<accession>K0SQ39</accession>
<name>K0SQ39_THAOC</name>
<dbReference type="PANTHER" id="PTHR12277:SF81">
    <property type="entry name" value="PROTEIN ABHD13"/>
    <property type="match status" value="1"/>
</dbReference>
<reference evidence="3 4" key="1">
    <citation type="journal article" date="2012" name="Genome Biol.">
        <title>Genome and low-iron response of an oceanic diatom adapted to chronic iron limitation.</title>
        <authorList>
            <person name="Lommer M."/>
            <person name="Specht M."/>
            <person name="Roy A.S."/>
            <person name="Kraemer L."/>
            <person name="Andreson R."/>
            <person name="Gutowska M.A."/>
            <person name="Wolf J."/>
            <person name="Bergner S.V."/>
            <person name="Schilhabel M.B."/>
            <person name="Klostermeier U.C."/>
            <person name="Beiko R.G."/>
            <person name="Rosenstiel P."/>
            <person name="Hippler M."/>
            <person name="Laroche J."/>
        </authorList>
    </citation>
    <scope>NUCLEOTIDE SEQUENCE [LARGE SCALE GENOMIC DNA]</scope>
    <source>
        <strain evidence="3 4">CCMP1005</strain>
    </source>
</reference>
<comment type="caution">
    <text evidence="3">The sequence shown here is derived from an EMBL/GenBank/DDBJ whole genome shotgun (WGS) entry which is preliminary data.</text>
</comment>
<dbReference type="GO" id="GO:0008474">
    <property type="term" value="F:palmitoyl-(protein) hydrolase activity"/>
    <property type="evidence" value="ECO:0007669"/>
    <property type="project" value="TreeGrafter"/>
</dbReference>
<dbReference type="InterPro" id="IPR022742">
    <property type="entry name" value="Hydrolase_4"/>
</dbReference>
<dbReference type="InterPro" id="IPR029058">
    <property type="entry name" value="AB_hydrolase_fold"/>
</dbReference>
<dbReference type="GO" id="GO:0016020">
    <property type="term" value="C:membrane"/>
    <property type="evidence" value="ECO:0007669"/>
    <property type="project" value="TreeGrafter"/>
</dbReference>
<sequence length="392" mass="43002">CDPIPERKSTNSVLSKLPATDSLLYFPTIGAVPLHNHQNIKRYRSPGEHDVPFETHMITCEDGVQIHSWLLYHPEASSSSHSTIMFFHGNAGNIGMRLPNALQMYRLLKVNVWLVEYRGYGDSDGVTPNEKGLKLDAEAAWNYAHTNSMRGVDPTKLFVFGRSLGGAVAFHLAQYTQTTTHPSLKGVIVENTFTGISQMVDELMPLVAPFKNLVLRIGWNSLQIVPHLRTPTLFLAGDADELVPHSQMIELYKSMMSSARSPLVKMHVIKGGTHNESWAQGGQDYWRSMHRFMSDVFSEEKSVRSNADVDSGSPIKVPHTRSGPVMRKAGGVTAANSATSLDDCCESDASRTGSLEVMPGNDRDGGQGIVPTVGGFVGIMKGARSSQHNKKD</sequence>
<organism evidence="3 4">
    <name type="scientific">Thalassiosira oceanica</name>
    <name type="common">Marine diatom</name>
    <dbReference type="NCBI Taxonomy" id="159749"/>
    <lineage>
        <taxon>Eukaryota</taxon>
        <taxon>Sar</taxon>
        <taxon>Stramenopiles</taxon>
        <taxon>Ochrophyta</taxon>
        <taxon>Bacillariophyta</taxon>
        <taxon>Coscinodiscophyceae</taxon>
        <taxon>Thalassiosirophycidae</taxon>
        <taxon>Thalassiosirales</taxon>
        <taxon>Thalassiosiraceae</taxon>
        <taxon>Thalassiosira</taxon>
    </lineage>
</organism>